<evidence type="ECO:0000313" key="2">
    <source>
        <dbReference type="Proteomes" id="UP001331515"/>
    </source>
</evidence>
<protein>
    <submittedName>
        <fullName evidence="1">Uncharacterized protein</fullName>
    </submittedName>
</protein>
<dbReference type="EMBL" id="JAURVH010001533">
    <property type="protein sequence ID" value="KAK5898476.1"/>
    <property type="molecule type" value="Genomic_DNA"/>
</dbReference>
<accession>A0AAN8H0Y3</accession>
<proteinExistence type="predicted"/>
<evidence type="ECO:0000313" key="1">
    <source>
        <dbReference type="EMBL" id="KAK5898476.1"/>
    </source>
</evidence>
<gene>
    <name evidence="1" type="ORF">CgunFtcFv8_015890</name>
</gene>
<dbReference type="AlphaFoldDB" id="A0AAN8H0Y3"/>
<comment type="caution">
    <text evidence="1">The sequence shown here is derived from an EMBL/GenBank/DDBJ whole genome shotgun (WGS) entry which is preliminary data.</text>
</comment>
<name>A0AAN8H0Y3_CHAGU</name>
<dbReference type="Proteomes" id="UP001331515">
    <property type="component" value="Unassembled WGS sequence"/>
</dbReference>
<sequence length="77" mass="8536">MDDFSFPRTLRFISTSCCFLELDVSASQRVTVLALNALPAESLLHGHVITISVGVSLNEPEDSSAFTKLRRPRNSRN</sequence>
<organism evidence="1 2">
    <name type="scientific">Champsocephalus gunnari</name>
    <name type="common">Mackerel icefish</name>
    <dbReference type="NCBI Taxonomy" id="52237"/>
    <lineage>
        <taxon>Eukaryota</taxon>
        <taxon>Metazoa</taxon>
        <taxon>Chordata</taxon>
        <taxon>Craniata</taxon>
        <taxon>Vertebrata</taxon>
        <taxon>Euteleostomi</taxon>
        <taxon>Actinopterygii</taxon>
        <taxon>Neopterygii</taxon>
        <taxon>Teleostei</taxon>
        <taxon>Neoteleostei</taxon>
        <taxon>Acanthomorphata</taxon>
        <taxon>Eupercaria</taxon>
        <taxon>Perciformes</taxon>
        <taxon>Notothenioidei</taxon>
        <taxon>Channichthyidae</taxon>
        <taxon>Champsocephalus</taxon>
    </lineage>
</organism>
<keyword evidence="2" id="KW-1185">Reference proteome</keyword>
<reference evidence="1 2" key="1">
    <citation type="journal article" date="2023" name="Mol. Biol. Evol.">
        <title>Genomics of Secondarily Temperate Adaptation in the Only Non-Antarctic Icefish.</title>
        <authorList>
            <person name="Rivera-Colon A.G."/>
            <person name="Rayamajhi N."/>
            <person name="Minhas B.F."/>
            <person name="Madrigal G."/>
            <person name="Bilyk K.T."/>
            <person name="Yoon V."/>
            <person name="Hune M."/>
            <person name="Gregory S."/>
            <person name="Cheng C.H.C."/>
            <person name="Catchen J.M."/>
        </authorList>
    </citation>
    <scope>NUCLEOTIDE SEQUENCE [LARGE SCALE GENOMIC DNA]</scope>
    <source>
        <tissue evidence="1">White muscle</tissue>
    </source>
</reference>